<evidence type="ECO:0000259" key="1">
    <source>
        <dbReference type="Pfam" id="PF03732"/>
    </source>
</evidence>
<feature type="domain" description="Retrotransposon gag" evidence="1">
    <location>
        <begin position="68"/>
        <end position="145"/>
    </location>
</feature>
<accession>Q7X6P7</accession>
<organism evidence="2 3">
    <name type="scientific">Oryza sativa subsp. japonica</name>
    <name type="common">Rice</name>
    <dbReference type="NCBI Taxonomy" id="39947"/>
    <lineage>
        <taxon>Eukaryota</taxon>
        <taxon>Viridiplantae</taxon>
        <taxon>Streptophyta</taxon>
        <taxon>Embryophyta</taxon>
        <taxon>Tracheophyta</taxon>
        <taxon>Spermatophyta</taxon>
        <taxon>Magnoliopsida</taxon>
        <taxon>Liliopsida</taxon>
        <taxon>Poales</taxon>
        <taxon>Poaceae</taxon>
        <taxon>BOP clade</taxon>
        <taxon>Oryzoideae</taxon>
        <taxon>Oryzeae</taxon>
        <taxon>Oryzinae</taxon>
        <taxon>Oryza</taxon>
        <taxon>Oryza sativa</taxon>
    </lineage>
</organism>
<dbReference type="EMBL" id="AL606597">
    <property type="protein sequence ID" value="CAD39983.3"/>
    <property type="molecule type" value="Genomic_DNA"/>
</dbReference>
<protein>
    <submittedName>
        <fullName evidence="2">OSJNBb0045P24.1 protein</fullName>
    </submittedName>
</protein>
<sequence length="376" mass="43134">MARKTFHEFAAPFADNVPVGPEVSMGDGDFDMKTSLITMVQASSFCAIPGNLQHGVTPDTIRLRPFLFFLLRRAKQWFYANRATVNTRNKCSTAFLSKFFPMGKTNALRGRISSFQQTRDETAPEAWERLQEYVVTYPHHGMDKRLILQTRNDSKPINGTEMLAAQLDLLMKRMDNDKKDTKQGAVKALNSYMTCEVCGNDGHSGTDRPKTRKDVMKPRMEHCSMGRIKYGPNPQNFKEVKLQPRRTDSLIDFMMNFSEREEKRNRQHLRLASKKPGTQACQPSFLVTKRSSSAPKIKKVWQVKEKTLFLYLRNRVPRQAEMLEVRSCSLDLKQRHPCQQVWKFDLEKGHVNVVSGADIEETVQAHANNLSKLGMQ</sequence>
<evidence type="ECO:0000313" key="2">
    <source>
        <dbReference type="EMBL" id="CAD39983.3"/>
    </source>
</evidence>
<dbReference type="AlphaFoldDB" id="Q7X6P7"/>
<gene>
    <name evidence="2" type="primary">OSJNBb0045P24.1</name>
</gene>
<dbReference type="InterPro" id="IPR005162">
    <property type="entry name" value="Retrotrans_gag_dom"/>
</dbReference>
<dbReference type="Pfam" id="PF03732">
    <property type="entry name" value="Retrotrans_gag"/>
    <property type="match status" value="1"/>
</dbReference>
<reference evidence="3" key="2">
    <citation type="journal article" date="2008" name="Nucleic Acids Res.">
        <title>The rice annotation project database (RAP-DB): 2008 update.</title>
        <authorList>
            <consortium name="The rice annotation project (RAP)"/>
        </authorList>
    </citation>
    <scope>GENOME REANNOTATION</scope>
    <source>
        <strain evidence="3">cv. Nipponbare</strain>
    </source>
</reference>
<evidence type="ECO:0000313" key="3">
    <source>
        <dbReference type="Proteomes" id="UP000000763"/>
    </source>
</evidence>
<name>Q7X6P7_ORYSJ</name>
<dbReference type="Proteomes" id="UP000000763">
    <property type="component" value="Chromosome 4"/>
</dbReference>
<reference evidence="3" key="1">
    <citation type="journal article" date="2005" name="Nature">
        <title>The map-based sequence of the rice genome.</title>
        <authorList>
            <consortium name="International rice genome sequencing project (IRGSP)"/>
            <person name="Matsumoto T."/>
            <person name="Wu J."/>
            <person name="Kanamori H."/>
            <person name="Katayose Y."/>
            <person name="Fujisawa M."/>
            <person name="Namiki N."/>
            <person name="Mizuno H."/>
            <person name="Yamamoto K."/>
            <person name="Antonio B.A."/>
            <person name="Baba T."/>
            <person name="Sakata K."/>
            <person name="Nagamura Y."/>
            <person name="Aoki H."/>
            <person name="Arikawa K."/>
            <person name="Arita K."/>
            <person name="Bito T."/>
            <person name="Chiden Y."/>
            <person name="Fujitsuka N."/>
            <person name="Fukunaka R."/>
            <person name="Hamada M."/>
            <person name="Harada C."/>
            <person name="Hayashi A."/>
            <person name="Hijishita S."/>
            <person name="Honda M."/>
            <person name="Hosokawa S."/>
            <person name="Ichikawa Y."/>
            <person name="Idonuma A."/>
            <person name="Iijima M."/>
            <person name="Ikeda M."/>
            <person name="Ikeno M."/>
            <person name="Ito K."/>
            <person name="Ito S."/>
            <person name="Ito T."/>
            <person name="Ito Y."/>
            <person name="Ito Y."/>
            <person name="Iwabuchi A."/>
            <person name="Kamiya K."/>
            <person name="Karasawa W."/>
            <person name="Kurita K."/>
            <person name="Katagiri S."/>
            <person name="Kikuta A."/>
            <person name="Kobayashi H."/>
            <person name="Kobayashi N."/>
            <person name="Machita K."/>
            <person name="Maehara T."/>
            <person name="Masukawa M."/>
            <person name="Mizubayashi T."/>
            <person name="Mukai Y."/>
            <person name="Nagasaki H."/>
            <person name="Nagata Y."/>
            <person name="Naito S."/>
            <person name="Nakashima M."/>
            <person name="Nakama Y."/>
            <person name="Nakamichi Y."/>
            <person name="Nakamura M."/>
            <person name="Meguro A."/>
            <person name="Negishi M."/>
            <person name="Ohta I."/>
            <person name="Ohta T."/>
            <person name="Okamoto M."/>
            <person name="Ono N."/>
            <person name="Saji S."/>
            <person name="Sakaguchi M."/>
            <person name="Sakai K."/>
            <person name="Shibata M."/>
            <person name="Shimokawa T."/>
            <person name="Song J."/>
            <person name="Takazaki Y."/>
            <person name="Terasawa K."/>
            <person name="Tsugane M."/>
            <person name="Tsuji K."/>
            <person name="Ueda S."/>
            <person name="Waki K."/>
            <person name="Yamagata H."/>
            <person name="Yamamoto M."/>
            <person name="Yamamoto S."/>
            <person name="Yamane H."/>
            <person name="Yoshiki S."/>
            <person name="Yoshihara R."/>
            <person name="Yukawa K."/>
            <person name="Zhong H."/>
            <person name="Yano M."/>
            <person name="Yuan Q."/>
            <person name="Ouyang S."/>
            <person name="Liu J."/>
            <person name="Jones K.M."/>
            <person name="Gansberger K."/>
            <person name="Moffat K."/>
            <person name="Hill J."/>
            <person name="Bera J."/>
            <person name="Fadrosh D."/>
            <person name="Jin S."/>
            <person name="Johri S."/>
            <person name="Kim M."/>
            <person name="Overton L."/>
            <person name="Reardon M."/>
            <person name="Tsitrin T."/>
            <person name="Vuong H."/>
            <person name="Weaver B."/>
            <person name="Ciecko A."/>
            <person name="Tallon L."/>
            <person name="Jackson J."/>
            <person name="Pai G."/>
            <person name="Aken S.V."/>
            <person name="Utterback T."/>
            <person name="Reidmuller S."/>
            <person name="Feldblyum T."/>
            <person name="Hsiao J."/>
            <person name="Zismann V."/>
            <person name="Iobst S."/>
            <person name="de Vazeille A.R."/>
            <person name="Buell C.R."/>
            <person name="Ying K."/>
            <person name="Li Y."/>
            <person name="Lu T."/>
            <person name="Huang Y."/>
            <person name="Zhao Q."/>
            <person name="Feng Q."/>
            <person name="Zhang L."/>
            <person name="Zhu J."/>
            <person name="Weng Q."/>
            <person name="Mu J."/>
            <person name="Lu Y."/>
            <person name="Fan D."/>
            <person name="Liu Y."/>
            <person name="Guan J."/>
            <person name="Zhang Y."/>
            <person name="Yu S."/>
            <person name="Liu X."/>
            <person name="Zhang Y."/>
            <person name="Hong G."/>
            <person name="Han B."/>
            <person name="Choisne N."/>
            <person name="Demange N."/>
            <person name="Orjeda G."/>
            <person name="Samain S."/>
            <person name="Cattolico L."/>
            <person name="Pelletier E."/>
            <person name="Couloux A."/>
            <person name="Segurens B."/>
            <person name="Wincker P."/>
            <person name="D'Hont A."/>
            <person name="Scarpelli C."/>
            <person name="Weissenbach J."/>
            <person name="Salanoubat M."/>
            <person name="Quetier F."/>
            <person name="Yu Y."/>
            <person name="Kim H.R."/>
            <person name="Rambo T."/>
            <person name="Currie J."/>
            <person name="Collura K."/>
            <person name="Luo M."/>
            <person name="Yang T."/>
            <person name="Ammiraju J.S.S."/>
            <person name="Engler F."/>
            <person name="Soderlund C."/>
            <person name="Wing R.A."/>
            <person name="Palmer L.E."/>
            <person name="de la Bastide M."/>
            <person name="Spiegel L."/>
            <person name="Nascimento L."/>
            <person name="Zutavern T."/>
            <person name="O'Shaughnessy A."/>
            <person name="Dike S."/>
            <person name="Dedhia N."/>
            <person name="Preston R."/>
            <person name="Balija V."/>
            <person name="McCombie W.R."/>
            <person name="Chow T."/>
            <person name="Chen H."/>
            <person name="Chung M."/>
            <person name="Chen C."/>
            <person name="Shaw J."/>
            <person name="Wu H."/>
            <person name="Hsiao K."/>
            <person name="Chao Y."/>
            <person name="Chu M."/>
            <person name="Cheng C."/>
            <person name="Hour A."/>
            <person name="Lee P."/>
            <person name="Lin S."/>
            <person name="Lin Y."/>
            <person name="Liou J."/>
            <person name="Liu S."/>
            <person name="Hsing Y."/>
            <person name="Raghuvanshi S."/>
            <person name="Mohanty A."/>
            <person name="Bharti A.K."/>
            <person name="Gaur A."/>
            <person name="Gupta V."/>
            <person name="Kumar D."/>
            <person name="Ravi V."/>
            <person name="Vij S."/>
            <person name="Kapur A."/>
            <person name="Khurana P."/>
            <person name="Khurana P."/>
            <person name="Khurana J.P."/>
            <person name="Tyagi A.K."/>
            <person name="Gaikwad K."/>
            <person name="Singh A."/>
            <person name="Dalal V."/>
            <person name="Srivastava S."/>
            <person name="Dixit A."/>
            <person name="Pal A.K."/>
            <person name="Ghazi I.A."/>
            <person name="Yadav M."/>
            <person name="Pandit A."/>
            <person name="Bhargava A."/>
            <person name="Sureshbabu K."/>
            <person name="Batra K."/>
            <person name="Sharma T.R."/>
            <person name="Mohapatra T."/>
            <person name="Singh N.K."/>
            <person name="Messing J."/>
            <person name="Nelson A.B."/>
            <person name="Fuks G."/>
            <person name="Kavchok S."/>
            <person name="Keizer G."/>
            <person name="Linton E."/>
            <person name="Llaca V."/>
            <person name="Song R."/>
            <person name="Tanyolac B."/>
            <person name="Young S."/>
            <person name="Ho-Il K."/>
            <person name="Hahn J.H."/>
            <person name="Sangsakoo G."/>
            <person name="Vanavichit A."/>
            <person name="de Mattos Luiz.A.T."/>
            <person name="Zimmer P.D."/>
            <person name="Malone G."/>
            <person name="Dellagostin O."/>
            <person name="de Oliveira A.C."/>
            <person name="Bevan M."/>
            <person name="Bancroft I."/>
            <person name="Minx P."/>
            <person name="Cordum H."/>
            <person name="Wilson R."/>
            <person name="Cheng Z."/>
            <person name="Jin W."/>
            <person name="Jiang J."/>
            <person name="Leong S.A."/>
            <person name="Iwama H."/>
            <person name="Gojobori T."/>
            <person name="Itoh T."/>
            <person name="Niimura Y."/>
            <person name="Fujii Y."/>
            <person name="Habara T."/>
            <person name="Sakai H."/>
            <person name="Sato Y."/>
            <person name="Wilson G."/>
            <person name="Kumar K."/>
            <person name="McCouch S."/>
            <person name="Juretic N."/>
            <person name="Hoen D."/>
            <person name="Wright S."/>
            <person name="Bruskiewich R."/>
            <person name="Bureau T."/>
            <person name="Miyao A."/>
            <person name="Hirochika H."/>
            <person name="Nishikawa T."/>
            <person name="Kadowaki K."/>
            <person name="Sugiura M."/>
            <person name="Burr B."/>
            <person name="Sasaki T."/>
        </authorList>
    </citation>
    <scope>NUCLEOTIDE SEQUENCE [LARGE SCALE GENOMIC DNA]</scope>
    <source>
        <strain evidence="3">cv. Nipponbare</strain>
    </source>
</reference>
<proteinExistence type="predicted"/>